<dbReference type="InterPro" id="IPR000209">
    <property type="entry name" value="Peptidase_S8/S53_dom"/>
</dbReference>
<evidence type="ECO:0000313" key="9">
    <source>
        <dbReference type="Proteomes" id="UP000780801"/>
    </source>
</evidence>
<dbReference type="SUPFAM" id="SSF52743">
    <property type="entry name" value="Subtilisin-like"/>
    <property type="match status" value="1"/>
</dbReference>
<keyword evidence="4" id="KW-0720">Serine protease</keyword>
<name>A0A9P6FTX3_9FUNG</name>
<accession>A0A9P6FTX3</accession>
<comment type="caution">
    <text evidence="8">The sequence shown here is derived from an EMBL/GenBank/DDBJ whole genome shotgun (WGS) entry which is preliminary data.</text>
</comment>
<dbReference type="PANTHER" id="PTHR43806:SF66">
    <property type="entry name" value="SERIN ENDOPEPTIDASE"/>
    <property type="match status" value="1"/>
</dbReference>
<organism evidence="8 9">
    <name type="scientific">Lunasporangiospora selenospora</name>
    <dbReference type="NCBI Taxonomy" id="979761"/>
    <lineage>
        <taxon>Eukaryota</taxon>
        <taxon>Fungi</taxon>
        <taxon>Fungi incertae sedis</taxon>
        <taxon>Mucoromycota</taxon>
        <taxon>Mortierellomycotina</taxon>
        <taxon>Mortierellomycetes</taxon>
        <taxon>Mortierellales</taxon>
        <taxon>Mortierellaceae</taxon>
        <taxon>Lunasporangiospora</taxon>
    </lineage>
</organism>
<evidence type="ECO:0000256" key="5">
    <source>
        <dbReference type="PROSITE-ProRule" id="PRU01240"/>
    </source>
</evidence>
<dbReference type="InterPro" id="IPR022398">
    <property type="entry name" value="Peptidase_S8_His-AS"/>
</dbReference>
<dbReference type="Proteomes" id="UP000780801">
    <property type="component" value="Unassembled WGS sequence"/>
</dbReference>
<dbReference type="Gene3D" id="3.40.50.200">
    <property type="entry name" value="Peptidase S8/S53 domain"/>
    <property type="match status" value="1"/>
</dbReference>
<keyword evidence="3" id="KW-0378">Hydrolase</keyword>
<keyword evidence="9" id="KW-1185">Reference proteome</keyword>
<dbReference type="PRINTS" id="PR00723">
    <property type="entry name" value="SUBTILISIN"/>
</dbReference>
<evidence type="ECO:0000256" key="1">
    <source>
        <dbReference type="ARBA" id="ARBA00011073"/>
    </source>
</evidence>
<dbReference type="EMBL" id="JAABOA010001908">
    <property type="protein sequence ID" value="KAF9580686.1"/>
    <property type="molecule type" value="Genomic_DNA"/>
</dbReference>
<dbReference type="PANTHER" id="PTHR43806">
    <property type="entry name" value="PEPTIDASE S8"/>
    <property type="match status" value="1"/>
</dbReference>
<comment type="caution">
    <text evidence="5">Lacks conserved residue(s) required for the propagation of feature annotation.</text>
</comment>
<dbReference type="InterPro" id="IPR015500">
    <property type="entry name" value="Peptidase_S8_subtilisin-rel"/>
</dbReference>
<dbReference type="PROSITE" id="PS51892">
    <property type="entry name" value="SUBTILASE"/>
    <property type="match status" value="1"/>
</dbReference>
<dbReference type="GO" id="GO:0006508">
    <property type="term" value="P:proteolysis"/>
    <property type="evidence" value="ECO:0007669"/>
    <property type="project" value="UniProtKB-KW"/>
</dbReference>
<dbReference type="InterPro" id="IPR023827">
    <property type="entry name" value="Peptidase_S8_Asp-AS"/>
</dbReference>
<dbReference type="PROSITE" id="PS00136">
    <property type="entry name" value="SUBTILASE_ASP"/>
    <property type="match status" value="1"/>
</dbReference>
<dbReference type="Pfam" id="PF00082">
    <property type="entry name" value="Peptidase_S8"/>
    <property type="match status" value="1"/>
</dbReference>
<dbReference type="InterPro" id="IPR050131">
    <property type="entry name" value="Peptidase_S8_subtilisin-like"/>
</dbReference>
<reference evidence="8" key="1">
    <citation type="journal article" date="2020" name="Fungal Divers.">
        <title>Resolving the Mortierellaceae phylogeny through synthesis of multi-gene phylogenetics and phylogenomics.</title>
        <authorList>
            <person name="Vandepol N."/>
            <person name="Liber J."/>
            <person name="Desiro A."/>
            <person name="Na H."/>
            <person name="Kennedy M."/>
            <person name="Barry K."/>
            <person name="Grigoriev I.V."/>
            <person name="Miller A.N."/>
            <person name="O'Donnell K."/>
            <person name="Stajich J.E."/>
            <person name="Bonito G."/>
        </authorList>
    </citation>
    <scope>NUCLEOTIDE SEQUENCE</scope>
    <source>
        <strain evidence="8">KOD1015</strain>
    </source>
</reference>
<feature type="region of interest" description="Disordered" evidence="6">
    <location>
        <begin position="183"/>
        <end position="216"/>
    </location>
</feature>
<protein>
    <recommendedName>
        <fullName evidence="7">Peptidase S8/S53 domain-containing protein</fullName>
    </recommendedName>
</protein>
<evidence type="ECO:0000256" key="3">
    <source>
        <dbReference type="ARBA" id="ARBA00022801"/>
    </source>
</evidence>
<comment type="similarity">
    <text evidence="1 5">Belongs to the peptidase S8 family.</text>
</comment>
<feature type="non-terminal residue" evidence="8">
    <location>
        <position position="359"/>
    </location>
</feature>
<evidence type="ECO:0000256" key="6">
    <source>
        <dbReference type="SAM" id="MobiDB-lite"/>
    </source>
</evidence>
<gene>
    <name evidence="8" type="ORF">BGW38_002570</name>
</gene>
<feature type="compositionally biased region" description="Polar residues" evidence="6">
    <location>
        <begin position="183"/>
        <end position="194"/>
    </location>
</feature>
<proteinExistence type="inferred from homology"/>
<evidence type="ECO:0000256" key="2">
    <source>
        <dbReference type="ARBA" id="ARBA00022670"/>
    </source>
</evidence>
<dbReference type="InterPro" id="IPR036852">
    <property type="entry name" value="Peptidase_S8/S53_dom_sf"/>
</dbReference>
<dbReference type="PROSITE" id="PS00137">
    <property type="entry name" value="SUBTILASE_HIS"/>
    <property type="match status" value="1"/>
</dbReference>
<evidence type="ECO:0000313" key="8">
    <source>
        <dbReference type="EMBL" id="KAF9580686.1"/>
    </source>
</evidence>
<keyword evidence="2" id="KW-0645">Protease</keyword>
<sequence>MFQKPRLTYYRTFFPKTARNNYNYSIPTAFHRHPIAPVRPSAQQNALAKIMSVIGKGASPRPNVPEVGQRFLNLYGLAFVASLVAAGTFHQPYGHGHKDAPQPNRVIASNYILQFESHLAHSQAHDFLRAHNVQYEVRHDYTAIFHGTAIRLLSDHDGPTLAQIPGIKNVWPTTLHDRPTIISSVAPSLASPSQNKRRRALPGDNKDNDNNNATPYTLHHMTGVNILQDQLKLTGKGIKVAIVDSGVDYRHPAFALPGATEGCFGISPDGTPCRVAFGYDFAGDDYNGQSEAVGDSDPMDCGGHGTHVAGIVGADARNLPAGAKPHPSRPFVGVAPEVTLGAYRVFGCKGGADNAVILA</sequence>
<evidence type="ECO:0000256" key="4">
    <source>
        <dbReference type="ARBA" id="ARBA00022825"/>
    </source>
</evidence>
<evidence type="ECO:0000259" key="7">
    <source>
        <dbReference type="Pfam" id="PF00082"/>
    </source>
</evidence>
<dbReference type="GO" id="GO:0005615">
    <property type="term" value="C:extracellular space"/>
    <property type="evidence" value="ECO:0007669"/>
    <property type="project" value="TreeGrafter"/>
</dbReference>
<dbReference type="AlphaFoldDB" id="A0A9P6FTX3"/>
<dbReference type="OrthoDB" id="2338506at2759"/>
<dbReference type="GO" id="GO:0004252">
    <property type="term" value="F:serine-type endopeptidase activity"/>
    <property type="evidence" value="ECO:0007669"/>
    <property type="project" value="InterPro"/>
</dbReference>
<feature type="domain" description="Peptidase S8/S53" evidence="7">
    <location>
        <begin position="235"/>
        <end position="353"/>
    </location>
</feature>